<name>A0A8K0S8R8_9HYPO</name>
<keyword evidence="2" id="KW-1185">Reference proteome</keyword>
<sequence length="49" mass="5863">MANACPHTFRMIKTDNTIIYWICQLCRSGPHYMIWECMYCKLQLCRACT</sequence>
<organism evidence="1 2">
    <name type="scientific">Stachybotrys elegans</name>
    <dbReference type="NCBI Taxonomy" id="80388"/>
    <lineage>
        <taxon>Eukaryota</taxon>
        <taxon>Fungi</taxon>
        <taxon>Dikarya</taxon>
        <taxon>Ascomycota</taxon>
        <taxon>Pezizomycotina</taxon>
        <taxon>Sordariomycetes</taxon>
        <taxon>Hypocreomycetidae</taxon>
        <taxon>Hypocreales</taxon>
        <taxon>Stachybotryaceae</taxon>
        <taxon>Stachybotrys</taxon>
    </lineage>
</organism>
<dbReference type="OrthoDB" id="5036969at2759"/>
<protein>
    <submittedName>
        <fullName evidence="1">Uncharacterized protein</fullName>
    </submittedName>
</protein>
<proteinExistence type="predicted"/>
<evidence type="ECO:0000313" key="2">
    <source>
        <dbReference type="Proteomes" id="UP000813444"/>
    </source>
</evidence>
<dbReference type="EMBL" id="JAGPNK010000031">
    <property type="protein sequence ID" value="KAH7303598.1"/>
    <property type="molecule type" value="Genomic_DNA"/>
</dbReference>
<evidence type="ECO:0000313" key="1">
    <source>
        <dbReference type="EMBL" id="KAH7303598.1"/>
    </source>
</evidence>
<dbReference type="AlphaFoldDB" id="A0A8K0S8R8"/>
<dbReference type="Proteomes" id="UP000813444">
    <property type="component" value="Unassembled WGS sequence"/>
</dbReference>
<accession>A0A8K0S8R8</accession>
<gene>
    <name evidence="1" type="ORF">B0I35DRAFT_364699</name>
</gene>
<comment type="caution">
    <text evidence="1">The sequence shown here is derived from an EMBL/GenBank/DDBJ whole genome shotgun (WGS) entry which is preliminary data.</text>
</comment>
<reference evidence="1" key="1">
    <citation type="journal article" date="2021" name="Nat. Commun.">
        <title>Genetic determinants of endophytism in the Arabidopsis root mycobiome.</title>
        <authorList>
            <person name="Mesny F."/>
            <person name="Miyauchi S."/>
            <person name="Thiergart T."/>
            <person name="Pickel B."/>
            <person name="Atanasova L."/>
            <person name="Karlsson M."/>
            <person name="Huettel B."/>
            <person name="Barry K.W."/>
            <person name="Haridas S."/>
            <person name="Chen C."/>
            <person name="Bauer D."/>
            <person name="Andreopoulos W."/>
            <person name="Pangilinan J."/>
            <person name="LaButti K."/>
            <person name="Riley R."/>
            <person name="Lipzen A."/>
            <person name="Clum A."/>
            <person name="Drula E."/>
            <person name="Henrissat B."/>
            <person name="Kohler A."/>
            <person name="Grigoriev I.V."/>
            <person name="Martin F.M."/>
            <person name="Hacquard S."/>
        </authorList>
    </citation>
    <scope>NUCLEOTIDE SEQUENCE</scope>
    <source>
        <strain evidence="1">MPI-CAGE-CH-0235</strain>
    </source>
</reference>